<dbReference type="Gene3D" id="2.10.110.10">
    <property type="entry name" value="Cysteine Rich Protein"/>
    <property type="match status" value="1"/>
</dbReference>
<evidence type="ECO:0000259" key="6">
    <source>
        <dbReference type="PROSITE" id="PS50023"/>
    </source>
</evidence>
<keyword evidence="3 4" id="KW-0440">LIM domain</keyword>
<evidence type="ECO:0000313" key="8">
    <source>
        <dbReference type="Proteomes" id="UP000274131"/>
    </source>
</evidence>
<proteinExistence type="predicted"/>
<evidence type="ECO:0000313" key="9">
    <source>
        <dbReference type="WBParaSite" id="EVEC_0000829101-mRNA-1"/>
    </source>
</evidence>
<sequence length="219" mass="24719">MRMLREALRLGEVELKVVRPEAVHSKQKALFSKNNFPPPTLPKTVSISRETERSSSVTYQPETDTRMRNISVSSSSTRNSPISDSDYRVTSFHEKPGPGKLADFIPEVERGKSAELHRRKYLMDNEEDLYAEDSKIKDPVVAVSGKHRCSHCQMELGRGAAMIIESLNLFYHLSCFRCYVCNAALGNGTRGADVRVRDSKLHCQNCYCNEEAGLKYSQV</sequence>
<dbReference type="PROSITE" id="PS00478">
    <property type="entry name" value="LIM_DOMAIN_1"/>
    <property type="match status" value="1"/>
</dbReference>
<feature type="compositionally biased region" description="Polar residues" evidence="5">
    <location>
        <begin position="43"/>
        <end position="62"/>
    </location>
</feature>
<evidence type="ECO:0000256" key="1">
    <source>
        <dbReference type="ARBA" id="ARBA00022723"/>
    </source>
</evidence>
<reference evidence="7 8" key="2">
    <citation type="submission" date="2018-10" db="EMBL/GenBank/DDBJ databases">
        <authorList>
            <consortium name="Pathogen Informatics"/>
        </authorList>
    </citation>
    <scope>NUCLEOTIDE SEQUENCE [LARGE SCALE GENOMIC DNA]</scope>
</reference>
<dbReference type="GO" id="GO:0032034">
    <property type="term" value="F:myosin II head/neck binding"/>
    <property type="evidence" value="ECO:0007669"/>
    <property type="project" value="TreeGrafter"/>
</dbReference>
<dbReference type="InterPro" id="IPR001781">
    <property type="entry name" value="Znf_LIM"/>
</dbReference>
<dbReference type="EMBL" id="UXUI01009084">
    <property type="protein sequence ID" value="VDD93024.1"/>
    <property type="molecule type" value="Genomic_DNA"/>
</dbReference>
<evidence type="ECO:0000256" key="4">
    <source>
        <dbReference type="PROSITE-ProRule" id="PRU00125"/>
    </source>
</evidence>
<dbReference type="PANTHER" id="PTHR15551">
    <property type="entry name" value="LIM DOMAIN ONLY 7"/>
    <property type="match status" value="1"/>
</dbReference>
<dbReference type="GO" id="GO:0051893">
    <property type="term" value="P:regulation of focal adhesion assembly"/>
    <property type="evidence" value="ECO:0007669"/>
    <property type="project" value="TreeGrafter"/>
</dbReference>
<reference evidence="9" key="1">
    <citation type="submission" date="2017-02" db="UniProtKB">
        <authorList>
            <consortium name="WormBaseParasite"/>
        </authorList>
    </citation>
    <scope>IDENTIFICATION</scope>
</reference>
<dbReference type="Pfam" id="PF00412">
    <property type="entry name" value="LIM"/>
    <property type="match status" value="1"/>
</dbReference>
<accession>A0A0N4VCJ4</accession>
<protein>
    <submittedName>
        <fullName evidence="9">LIM zinc-binding domain-containing protein</fullName>
    </submittedName>
</protein>
<dbReference type="PANTHER" id="PTHR15551:SF3">
    <property type="entry name" value="LIM AND CALPONIN HOMOLOGY DOMAINS-CONTAINING PROTEIN 1"/>
    <property type="match status" value="1"/>
</dbReference>
<feature type="domain" description="LIM zinc-binding" evidence="6">
    <location>
        <begin position="147"/>
        <end position="213"/>
    </location>
</feature>
<keyword evidence="8" id="KW-1185">Reference proteome</keyword>
<keyword evidence="2 4" id="KW-0862">Zinc</keyword>
<dbReference type="PROSITE" id="PS50023">
    <property type="entry name" value="LIM_DOMAIN_2"/>
    <property type="match status" value="1"/>
</dbReference>
<dbReference type="Proteomes" id="UP000274131">
    <property type="component" value="Unassembled WGS sequence"/>
</dbReference>
<dbReference type="GO" id="GO:0001725">
    <property type="term" value="C:stress fiber"/>
    <property type="evidence" value="ECO:0007669"/>
    <property type="project" value="TreeGrafter"/>
</dbReference>
<dbReference type="AlphaFoldDB" id="A0A0N4VCJ4"/>
<gene>
    <name evidence="7" type="ORF">EVEC_LOCUS7775</name>
</gene>
<evidence type="ECO:0000256" key="5">
    <source>
        <dbReference type="SAM" id="MobiDB-lite"/>
    </source>
</evidence>
<evidence type="ECO:0000256" key="2">
    <source>
        <dbReference type="ARBA" id="ARBA00022833"/>
    </source>
</evidence>
<feature type="region of interest" description="Disordered" evidence="5">
    <location>
        <begin position="29"/>
        <end position="88"/>
    </location>
</feature>
<feature type="compositionally biased region" description="Low complexity" evidence="5">
    <location>
        <begin position="71"/>
        <end position="84"/>
    </location>
</feature>
<organism evidence="9">
    <name type="scientific">Enterobius vermicularis</name>
    <name type="common">Human pinworm</name>
    <dbReference type="NCBI Taxonomy" id="51028"/>
    <lineage>
        <taxon>Eukaryota</taxon>
        <taxon>Metazoa</taxon>
        <taxon>Ecdysozoa</taxon>
        <taxon>Nematoda</taxon>
        <taxon>Chromadorea</taxon>
        <taxon>Rhabditida</taxon>
        <taxon>Spirurina</taxon>
        <taxon>Oxyuridomorpha</taxon>
        <taxon>Oxyuroidea</taxon>
        <taxon>Oxyuridae</taxon>
        <taxon>Enterobius</taxon>
    </lineage>
</organism>
<evidence type="ECO:0000313" key="7">
    <source>
        <dbReference type="EMBL" id="VDD93024.1"/>
    </source>
</evidence>
<keyword evidence="1 4" id="KW-0479">Metal-binding</keyword>
<dbReference type="WBParaSite" id="EVEC_0000829101-mRNA-1">
    <property type="protein sequence ID" value="EVEC_0000829101-mRNA-1"/>
    <property type="gene ID" value="EVEC_0000829101"/>
</dbReference>
<dbReference type="STRING" id="51028.A0A0N4VCJ4"/>
<dbReference type="SMART" id="SM00132">
    <property type="entry name" value="LIM"/>
    <property type="match status" value="1"/>
</dbReference>
<dbReference type="OrthoDB" id="15627at2759"/>
<dbReference type="GO" id="GO:0046872">
    <property type="term" value="F:metal ion binding"/>
    <property type="evidence" value="ECO:0007669"/>
    <property type="project" value="UniProtKB-KW"/>
</dbReference>
<name>A0A0N4VCJ4_ENTVE</name>
<evidence type="ECO:0000256" key="3">
    <source>
        <dbReference type="ARBA" id="ARBA00023038"/>
    </source>
</evidence>
<dbReference type="GO" id="GO:0051496">
    <property type="term" value="P:positive regulation of stress fiber assembly"/>
    <property type="evidence" value="ECO:0007669"/>
    <property type="project" value="TreeGrafter"/>
</dbReference>